<gene>
    <name evidence="1" type="ORF">HOLleu_26734</name>
</gene>
<evidence type="ECO:0000313" key="2">
    <source>
        <dbReference type="Proteomes" id="UP001152320"/>
    </source>
</evidence>
<dbReference type="Proteomes" id="UP001152320">
    <property type="component" value="Chromosome 13"/>
</dbReference>
<accession>A0A9Q1H2Q5</accession>
<sequence>MAKRILEENGVPSCQIERAHRDWRVVNGRGTHLLVKLSSYQDKITVLKNARRALEDKSYYIIEDLTRADLQDKRRWNQKVQTLYQRGTKNKFTAGLWCGRDGTPY</sequence>
<evidence type="ECO:0000313" key="1">
    <source>
        <dbReference type="EMBL" id="KAJ8030345.1"/>
    </source>
</evidence>
<reference evidence="1" key="1">
    <citation type="submission" date="2021-10" db="EMBL/GenBank/DDBJ databases">
        <title>Tropical sea cucumber genome reveals ecological adaptation and Cuvierian tubules defense mechanism.</title>
        <authorList>
            <person name="Chen T."/>
        </authorList>
    </citation>
    <scope>NUCLEOTIDE SEQUENCE</scope>
    <source>
        <strain evidence="1">Nanhai2018</strain>
        <tissue evidence="1">Muscle</tissue>
    </source>
</reference>
<proteinExistence type="predicted"/>
<dbReference type="PANTHER" id="PTHR35555">
    <property type="entry name" value="ENDONUCLEASE-REVERSE TRANSCRIPTASE"/>
    <property type="match status" value="1"/>
</dbReference>
<protein>
    <submittedName>
        <fullName evidence="1">Uncharacterized protein</fullName>
    </submittedName>
</protein>
<organism evidence="1 2">
    <name type="scientific">Holothuria leucospilota</name>
    <name type="common">Black long sea cucumber</name>
    <name type="synonym">Mertensiothuria leucospilota</name>
    <dbReference type="NCBI Taxonomy" id="206669"/>
    <lineage>
        <taxon>Eukaryota</taxon>
        <taxon>Metazoa</taxon>
        <taxon>Echinodermata</taxon>
        <taxon>Eleutherozoa</taxon>
        <taxon>Echinozoa</taxon>
        <taxon>Holothuroidea</taxon>
        <taxon>Aspidochirotacea</taxon>
        <taxon>Aspidochirotida</taxon>
        <taxon>Holothuriidae</taxon>
        <taxon>Holothuria</taxon>
    </lineage>
</organism>
<dbReference type="AlphaFoldDB" id="A0A9Q1H2Q5"/>
<name>A0A9Q1H2Q5_HOLLE</name>
<comment type="caution">
    <text evidence="1">The sequence shown here is derived from an EMBL/GenBank/DDBJ whole genome shotgun (WGS) entry which is preliminary data.</text>
</comment>
<dbReference type="OrthoDB" id="8121249at2759"/>
<keyword evidence="2" id="KW-1185">Reference proteome</keyword>
<dbReference type="EMBL" id="JAIZAY010000013">
    <property type="protein sequence ID" value="KAJ8030345.1"/>
    <property type="molecule type" value="Genomic_DNA"/>
</dbReference>
<dbReference type="PANTHER" id="PTHR35555:SF3">
    <property type="entry name" value="ENDONUCLEASE-REVERSE TRANSCRIPTASE"/>
    <property type="match status" value="1"/>
</dbReference>